<gene>
    <name evidence="1" type="ORF">MAPG_03926</name>
</gene>
<dbReference type="EMBL" id="GL876968">
    <property type="protein sequence ID" value="KLU84892.1"/>
    <property type="molecule type" value="Genomic_DNA"/>
</dbReference>
<dbReference type="AlphaFoldDB" id="A0A0C4DVC4"/>
<name>A0A0C4DVC4_MAGP6</name>
<dbReference type="EnsemblFungi" id="MAPG_03926T0">
    <property type="protein sequence ID" value="MAPG_03926T0"/>
    <property type="gene ID" value="MAPG_03926"/>
</dbReference>
<accession>A0A0C4DVC4</accession>
<reference evidence="1" key="2">
    <citation type="submission" date="2010-05" db="EMBL/GenBank/DDBJ databases">
        <title>The Genome Sequence of Magnaporthe poae strain ATCC 64411.</title>
        <authorList>
            <consortium name="The Broad Institute Genome Sequencing Platform"/>
            <consortium name="Broad Institute Genome Sequencing Center for Infectious Disease"/>
            <person name="Ma L.-J."/>
            <person name="Dead R."/>
            <person name="Young S."/>
            <person name="Zeng Q."/>
            <person name="Koehrsen M."/>
            <person name="Alvarado L."/>
            <person name="Berlin A."/>
            <person name="Chapman S.B."/>
            <person name="Chen Z."/>
            <person name="Freedman E."/>
            <person name="Gellesch M."/>
            <person name="Goldberg J."/>
            <person name="Griggs A."/>
            <person name="Gujja S."/>
            <person name="Heilman E.R."/>
            <person name="Heiman D."/>
            <person name="Hepburn T."/>
            <person name="Howarth C."/>
            <person name="Jen D."/>
            <person name="Larson L."/>
            <person name="Mehta T."/>
            <person name="Neiman D."/>
            <person name="Pearson M."/>
            <person name="Roberts A."/>
            <person name="Saif S."/>
            <person name="Shea T."/>
            <person name="Shenoy N."/>
            <person name="Sisk P."/>
            <person name="Stolte C."/>
            <person name="Sykes S."/>
            <person name="Walk T."/>
            <person name="White J."/>
            <person name="Yandava C."/>
            <person name="Haas B."/>
            <person name="Nusbaum C."/>
            <person name="Birren B."/>
        </authorList>
    </citation>
    <scope>NUCLEOTIDE SEQUENCE</scope>
    <source>
        <strain evidence="1">ATCC 64411</strain>
    </source>
</reference>
<evidence type="ECO:0000313" key="2">
    <source>
        <dbReference type="EnsemblFungi" id="MAPG_03926T0"/>
    </source>
</evidence>
<reference evidence="2" key="5">
    <citation type="submission" date="2015-06" db="UniProtKB">
        <authorList>
            <consortium name="EnsemblFungi"/>
        </authorList>
    </citation>
    <scope>IDENTIFICATION</scope>
    <source>
        <strain evidence="2">ATCC 64411</strain>
    </source>
</reference>
<reference evidence="3" key="1">
    <citation type="submission" date="2010-05" db="EMBL/GenBank/DDBJ databases">
        <title>The genome sequence of Magnaporthe poae strain ATCC 64411.</title>
        <authorList>
            <person name="Ma L.-J."/>
            <person name="Dead R."/>
            <person name="Young S."/>
            <person name="Zeng Q."/>
            <person name="Koehrsen M."/>
            <person name="Alvarado L."/>
            <person name="Berlin A."/>
            <person name="Chapman S.B."/>
            <person name="Chen Z."/>
            <person name="Freedman E."/>
            <person name="Gellesch M."/>
            <person name="Goldberg J."/>
            <person name="Griggs A."/>
            <person name="Gujja S."/>
            <person name="Heilman E.R."/>
            <person name="Heiman D."/>
            <person name="Hepburn T."/>
            <person name="Howarth C."/>
            <person name="Jen D."/>
            <person name="Larson L."/>
            <person name="Mehta T."/>
            <person name="Neiman D."/>
            <person name="Pearson M."/>
            <person name="Roberts A."/>
            <person name="Saif S."/>
            <person name="Shea T."/>
            <person name="Shenoy N."/>
            <person name="Sisk P."/>
            <person name="Stolte C."/>
            <person name="Sykes S."/>
            <person name="Walk T."/>
            <person name="White J."/>
            <person name="Yandava C."/>
            <person name="Haas B."/>
            <person name="Nusbaum C."/>
            <person name="Birren B."/>
        </authorList>
    </citation>
    <scope>NUCLEOTIDE SEQUENCE [LARGE SCALE GENOMIC DNA]</scope>
    <source>
        <strain evidence="3">ATCC 64411 / 73-15</strain>
    </source>
</reference>
<sequence>MRFGDSIKRLLETYNNCLELLEVFRRRTDEATPESDATSLLQKSLKSDRDKIERRYASRLSETGKRLARGDDKAKSVLRRTLKKLNAALVGLLHMGKHDDAMLPYDALKRLSNSSRIDATRERALATVSGLLRQRGRIVVG</sequence>
<evidence type="ECO:0000313" key="3">
    <source>
        <dbReference type="Proteomes" id="UP000011715"/>
    </source>
</evidence>
<reference evidence="2" key="4">
    <citation type="journal article" date="2015" name="G3 (Bethesda)">
        <title>Genome sequences of three phytopathogenic species of the Magnaporthaceae family of fungi.</title>
        <authorList>
            <person name="Okagaki L.H."/>
            <person name="Nunes C.C."/>
            <person name="Sailsbery J."/>
            <person name="Clay B."/>
            <person name="Brown D."/>
            <person name="John T."/>
            <person name="Oh Y."/>
            <person name="Young N."/>
            <person name="Fitzgerald M."/>
            <person name="Haas B.J."/>
            <person name="Zeng Q."/>
            <person name="Young S."/>
            <person name="Adiconis X."/>
            <person name="Fan L."/>
            <person name="Levin J.Z."/>
            <person name="Mitchell T.K."/>
            <person name="Okubara P.A."/>
            <person name="Farman M.L."/>
            <person name="Kohn L.M."/>
            <person name="Birren B."/>
            <person name="Ma L.-J."/>
            <person name="Dean R.A."/>
        </authorList>
    </citation>
    <scope>NUCLEOTIDE SEQUENCE</scope>
    <source>
        <strain evidence="2">ATCC 64411 / 73-15</strain>
    </source>
</reference>
<protein>
    <submittedName>
        <fullName evidence="1 2">Uncharacterized protein</fullName>
    </submittedName>
</protein>
<dbReference type="EMBL" id="ADBL01000928">
    <property type="status" value="NOT_ANNOTATED_CDS"/>
    <property type="molecule type" value="Genomic_DNA"/>
</dbReference>
<dbReference type="Proteomes" id="UP000011715">
    <property type="component" value="Unassembled WGS sequence"/>
</dbReference>
<dbReference type="eggNOG" id="ENOG502SMYH">
    <property type="taxonomic scope" value="Eukaryota"/>
</dbReference>
<dbReference type="OrthoDB" id="5226911at2759"/>
<evidence type="ECO:0000313" key="1">
    <source>
        <dbReference type="EMBL" id="KLU84892.1"/>
    </source>
</evidence>
<keyword evidence="3" id="KW-1185">Reference proteome</keyword>
<dbReference type="STRING" id="644358.A0A0C4DVC4"/>
<organism evidence="2 3">
    <name type="scientific">Magnaporthiopsis poae (strain ATCC 64411 / 73-15)</name>
    <name type="common">Kentucky bluegrass fungus</name>
    <name type="synonym">Magnaporthe poae</name>
    <dbReference type="NCBI Taxonomy" id="644358"/>
    <lineage>
        <taxon>Eukaryota</taxon>
        <taxon>Fungi</taxon>
        <taxon>Dikarya</taxon>
        <taxon>Ascomycota</taxon>
        <taxon>Pezizomycotina</taxon>
        <taxon>Sordariomycetes</taxon>
        <taxon>Sordariomycetidae</taxon>
        <taxon>Magnaporthales</taxon>
        <taxon>Magnaporthaceae</taxon>
        <taxon>Magnaporthiopsis</taxon>
    </lineage>
</organism>
<proteinExistence type="predicted"/>
<dbReference type="OMA" id="MEPPGHI"/>
<dbReference type="VEuPathDB" id="FungiDB:MAPG_03926"/>
<reference evidence="1" key="3">
    <citation type="submission" date="2011-03" db="EMBL/GenBank/DDBJ databases">
        <title>Annotation of Magnaporthe poae ATCC 64411.</title>
        <authorList>
            <person name="Ma L.-J."/>
            <person name="Dead R."/>
            <person name="Young S.K."/>
            <person name="Zeng Q."/>
            <person name="Gargeya S."/>
            <person name="Fitzgerald M."/>
            <person name="Haas B."/>
            <person name="Abouelleil A."/>
            <person name="Alvarado L."/>
            <person name="Arachchi H.M."/>
            <person name="Berlin A."/>
            <person name="Brown A."/>
            <person name="Chapman S.B."/>
            <person name="Chen Z."/>
            <person name="Dunbar C."/>
            <person name="Freedman E."/>
            <person name="Gearin G."/>
            <person name="Gellesch M."/>
            <person name="Goldberg J."/>
            <person name="Griggs A."/>
            <person name="Gujja S."/>
            <person name="Heiman D."/>
            <person name="Howarth C."/>
            <person name="Larson L."/>
            <person name="Lui A."/>
            <person name="MacDonald P.J.P."/>
            <person name="Mehta T."/>
            <person name="Montmayeur A."/>
            <person name="Murphy C."/>
            <person name="Neiman D."/>
            <person name="Pearson M."/>
            <person name="Priest M."/>
            <person name="Roberts A."/>
            <person name="Saif S."/>
            <person name="Shea T."/>
            <person name="Shenoy N."/>
            <person name="Sisk P."/>
            <person name="Stolte C."/>
            <person name="Sykes S."/>
            <person name="Yandava C."/>
            <person name="Wortman J."/>
            <person name="Nusbaum C."/>
            <person name="Birren B."/>
        </authorList>
    </citation>
    <scope>NUCLEOTIDE SEQUENCE</scope>
    <source>
        <strain evidence="1">ATCC 64411</strain>
    </source>
</reference>